<dbReference type="SUPFAM" id="SSF82171">
    <property type="entry name" value="DPP6 N-terminal domain-like"/>
    <property type="match status" value="1"/>
</dbReference>
<sequence>NDQGESLCDGYQPTMITDLEIRQIIPLEEPPAKNEFLDPVFDTCLVRVTDHSEIINPDEQTQGLKNEYSRVQSFNADGSLILVMSTTGNWYVYDGLTLDFLGQLPISLEPRWDAEDPDLLYFIEETALMSHRLSTGSTEIVHEFSDDFPDNRISAVWTRFEGRPTQDTRYWGLMAEDEDWMPIALLIYDLEVDQVISMREIDNEKDIDSVTISPLGNYLLAFHDDYCEVSQLGDEANPCGLMVYDRSLQNGRGLLRIVGHS</sequence>
<name>X0WGZ5_9ZZZZ</name>
<gene>
    <name evidence="1" type="ORF">S01H1_49460</name>
</gene>
<dbReference type="AlphaFoldDB" id="X0WGZ5"/>
<accession>X0WGZ5</accession>
<evidence type="ECO:0008006" key="2">
    <source>
        <dbReference type="Google" id="ProtNLM"/>
    </source>
</evidence>
<evidence type="ECO:0000313" key="1">
    <source>
        <dbReference type="EMBL" id="GAG22462.1"/>
    </source>
</evidence>
<reference evidence="1" key="1">
    <citation type="journal article" date="2014" name="Front. Microbiol.">
        <title>High frequency of phylogenetically diverse reductive dehalogenase-homologous genes in deep subseafloor sedimentary metagenomes.</title>
        <authorList>
            <person name="Kawai M."/>
            <person name="Futagami T."/>
            <person name="Toyoda A."/>
            <person name="Takaki Y."/>
            <person name="Nishi S."/>
            <person name="Hori S."/>
            <person name="Arai W."/>
            <person name="Tsubouchi T."/>
            <person name="Morono Y."/>
            <person name="Uchiyama I."/>
            <person name="Ito T."/>
            <person name="Fujiyama A."/>
            <person name="Inagaki F."/>
            <person name="Takami H."/>
        </authorList>
    </citation>
    <scope>NUCLEOTIDE SEQUENCE</scope>
    <source>
        <strain evidence="1">Expedition CK06-06</strain>
    </source>
</reference>
<protein>
    <recommendedName>
        <fullName evidence="2">Phytase-like domain-containing protein</fullName>
    </recommendedName>
</protein>
<dbReference type="EMBL" id="BARS01031823">
    <property type="protein sequence ID" value="GAG22462.1"/>
    <property type="molecule type" value="Genomic_DNA"/>
</dbReference>
<feature type="non-terminal residue" evidence="1">
    <location>
        <position position="261"/>
    </location>
</feature>
<organism evidence="1">
    <name type="scientific">marine sediment metagenome</name>
    <dbReference type="NCBI Taxonomy" id="412755"/>
    <lineage>
        <taxon>unclassified sequences</taxon>
        <taxon>metagenomes</taxon>
        <taxon>ecological metagenomes</taxon>
    </lineage>
</organism>
<proteinExistence type="predicted"/>
<comment type="caution">
    <text evidence="1">The sequence shown here is derived from an EMBL/GenBank/DDBJ whole genome shotgun (WGS) entry which is preliminary data.</text>
</comment>
<feature type="non-terminal residue" evidence="1">
    <location>
        <position position="1"/>
    </location>
</feature>